<protein>
    <submittedName>
        <fullName evidence="2">Uncharacterized protein</fullName>
    </submittedName>
</protein>
<gene>
    <name evidence="2" type="ORF">POPTR_010G028400</name>
</gene>
<reference evidence="2 3" key="1">
    <citation type="journal article" date="2006" name="Science">
        <title>The genome of black cottonwood, Populus trichocarpa (Torr. &amp; Gray).</title>
        <authorList>
            <person name="Tuskan G.A."/>
            <person name="Difazio S."/>
            <person name="Jansson S."/>
            <person name="Bohlmann J."/>
            <person name="Grigoriev I."/>
            <person name="Hellsten U."/>
            <person name="Putnam N."/>
            <person name="Ralph S."/>
            <person name="Rombauts S."/>
            <person name="Salamov A."/>
            <person name="Schein J."/>
            <person name="Sterck L."/>
            <person name="Aerts A."/>
            <person name="Bhalerao R.R."/>
            <person name="Bhalerao R.P."/>
            <person name="Blaudez D."/>
            <person name="Boerjan W."/>
            <person name="Brun A."/>
            <person name="Brunner A."/>
            <person name="Busov V."/>
            <person name="Campbell M."/>
            <person name="Carlson J."/>
            <person name="Chalot M."/>
            <person name="Chapman J."/>
            <person name="Chen G.L."/>
            <person name="Cooper D."/>
            <person name="Coutinho P.M."/>
            <person name="Couturier J."/>
            <person name="Covert S."/>
            <person name="Cronk Q."/>
            <person name="Cunningham R."/>
            <person name="Davis J."/>
            <person name="Degroeve S."/>
            <person name="Dejardin A."/>
            <person name="Depamphilis C."/>
            <person name="Detter J."/>
            <person name="Dirks B."/>
            <person name="Dubchak I."/>
            <person name="Duplessis S."/>
            <person name="Ehlting J."/>
            <person name="Ellis B."/>
            <person name="Gendler K."/>
            <person name="Goodstein D."/>
            <person name="Gribskov M."/>
            <person name="Grimwood J."/>
            <person name="Groover A."/>
            <person name="Gunter L."/>
            <person name="Hamberger B."/>
            <person name="Heinze B."/>
            <person name="Helariutta Y."/>
            <person name="Henrissat B."/>
            <person name="Holligan D."/>
            <person name="Holt R."/>
            <person name="Huang W."/>
            <person name="Islam-Faridi N."/>
            <person name="Jones S."/>
            <person name="Jones-Rhoades M."/>
            <person name="Jorgensen R."/>
            <person name="Joshi C."/>
            <person name="Kangasjarvi J."/>
            <person name="Karlsson J."/>
            <person name="Kelleher C."/>
            <person name="Kirkpatrick R."/>
            <person name="Kirst M."/>
            <person name="Kohler A."/>
            <person name="Kalluri U."/>
            <person name="Larimer F."/>
            <person name="Leebens-Mack J."/>
            <person name="Leple J.C."/>
            <person name="Locascio P."/>
            <person name="Lou Y."/>
            <person name="Lucas S."/>
            <person name="Martin F."/>
            <person name="Montanini B."/>
            <person name="Napoli C."/>
            <person name="Nelson D.R."/>
            <person name="Nelson C."/>
            <person name="Nieminen K."/>
            <person name="Nilsson O."/>
            <person name="Pereda V."/>
            <person name="Peter G."/>
            <person name="Philippe R."/>
            <person name="Pilate G."/>
            <person name="Poliakov A."/>
            <person name="Razumovskaya J."/>
            <person name="Richardson P."/>
            <person name="Rinaldi C."/>
            <person name="Ritland K."/>
            <person name="Rouze P."/>
            <person name="Ryaboy D."/>
            <person name="Schmutz J."/>
            <person name="Schrader J."/>
            <person name="Segerman B."/>
            <person name="Shin H."/>
            <person name="Siddiqui A."/>
            <person name="Sterky F."/>
            <person name="Terry A."/>
            <person name="Tsai C.J."/>
            <person name="Uberbacher E."/>
            <person name="Unneberg P."/>
            <person name="Vahala J."/>
            <person name="Wall K."/>
            <person name="Wessler S."/>
            <person name="Yang G."/>
            <person name="Yin T."/>
            <person name="Douglas C."/>
            <person name="Marra M."/>
            <person name="Sandberg G."/>
            <person name="Van de Peer Y."/>
            <person name="Rokhsar D."/>
        </authorList>
    </citation>
    <scope>NUCLEOTIDE SEQUENCE [LARGE SCALE GENOMIC DNA]</scope>
    <source>
        <strain evidence="3">cv. Nisqually</strain>
    </source>
</reference>
<keyword evidence="1" id="KW-0472">Membrane</keyword>
<feature type="transmembrane region" description="Helical" evidence="1">
    <location>
        <begin position="6"/>
        <end position="26"/>
    </location>
</feature>
<keyword evidence="1" id="KW-0812">Transmembrane</keyword>
<dbReference type="AlphaFoldDB" id="U5G397"/>
<dbReference type="InParanoid" id="U5G397"/>
<accession>U5G397</accession>
<evidence type="ECO:0000313" key="2">
    <source>
        <dbReference type="EMBL" id="PNT14397.1"/>
    </source>
</evidence>
<keyword evidence="3" id="KW-1185">Reference proteome</keyword>
<organism evidence="2 3">
    <name type="scientific">Populus trichocarpa</name>
    <name type="common">Western balsam poplar</name>
    <name type="synonym">Populus balsamifera subsp. trichocarpa</name>
    <dbReference type="NCBI Taxonomy" id="3694"/>
    <lineage>
        <taxon>Eukaryota</taxon>
        <taxon>Viridiplantae</taxon>
        <taxon>Streptophyta</taxon>
        <taxon>Embryophyta</taxon>
        <taxon>Tracheophyta</taxon>
        <taxon>Spermatophyta</taxon>
        <taxon>Magnoliopsida</taxon>
        <taxon>eudicotyledons</taxon>
        <taxon>Gunneridae</taxon>
        <taxon>Pentapetalae</taxon>
        <taxon>rosids</taxon>
        <taxon>fabids</taxon>
        <taxon>Malpighiales</taxon>
        <taxon>Salicaceae</taxon>
        <taxon>Saliceae</taxon>
        <taxon>Populus</taxon>
    </lineage>
</organism>
<name>U5G397_POPTR</name>
<dbReference type="EMBL" id="CM009299">
    <property type="protein sequence ID" value="PNT14397.1"/>
    <property type="molecule type" value="Genomic_DNA"/>
</dbReference>
<proteinExistence type="predicted"/>
<evidence type="ECO:0000256" key="1">
    <source>
        <dbReference type="SAM" id="Phobius"/>
    </source>
</evidence>
<sequence>MHTTSLPLSLSCVIIEPFVFVVLFLLSLYFKYFPLYFLLSLTLLCLGSIIFLSSDLVPQNSYISPSLEPPTVTV</sequence>
<evidence type="ECO:0000313" key="3">
    <source>
        <dbReference type="Proteomes" id="UP000006729"/>
    </source>
</evidence>
<feature type="transmembrane region" description="Helical" evidence="1">
    <location>
        <begin position="33"/>
        <end position="52"/>
    </location>
</feature>
<dbReference type="Proteomes" id="UP000006729">
    <property type="component" value="Chromosome 10"/>
</dbReference>
<keyword evidence="1" id="KW-1133">Transmembrane helix</keyword>
<dbReference type="HOGENOM" id="CLU_2692354_0_0_1"/>